<gene>
    <name evidence="1" type="ORF">BFJ63_vAg1273</name>
</gene>
<dbReference type="Proteomes" id="UP000290540">
    <property type="component" value="Unassembled WGS sequence"/>
</dbReference>
<evidence type="ECO:0000313" key="2">
    <source>
        <dbReference type="Proteomes" id="UP000290540"/>
    </source>
</evidence>
<proteinExistence type="predicted"/>
<accession>A0A4Q2W7M3</accession>
<comment type="caution">
    <text evidence="1">The sequence shown here is derived from an EMBL/GenBank/DDBJ whole genome shotgun (WGS) entry which is preliminary data.</text>
</comment>
<dbReference type="EMBL" id="MQTW01000005">
    <property type="protein sequence ID" value="RYC95926.1"/>
    <property type="molecule type" value="Genomic_DNA"/>
</dbReference>
<organism evidence="1 2">
    <name type="scientific">Fusarium oxysporum f. sp. narcissi</name>
    <dbReference type="NCBI Taxonomy" id="451672"/>
    <lineage>
        <taxon>Eukaryota</taxon>
        <taxon>Fungi</taxon>
        <taxon>Dikarya</taxon>
        <taxon>Ascomycota</taxon>
        <taxon>Pezizomycotina</taxon>
        <taxon>Sordariomycetes</taxon>
        <taxon>Hypocreomycetidae</taxon>
        <taxon>Hypocreales</taxon>
        <taxon>Nectriaceae</taxon>
        <taxon>Fusarium</taxon>
        <taxon>Fusarium oxysporum species complex</taxon>
    </lineage>
</organism>
<dbReference type="AlphaFoldDB" id="A0A4Q2W7M3"/>
<reference evidence="1 2" key="1">
    <citation type="submission" date="2016-12" db="EMBL/GenBank/DDBJ databases">
        <title>Draft genome sequence of Fusarium oxysporum causing rot on Narcissus.</title>
        <authorList>
            <person name="Armitage A.D."/>
            <person name="Taylor A."/>
            <person name="Clarkson J.P."/>
            <person name="Harrison R.J."/>
            <person name="Jackson A.C."/>
        </authorList>
    </citation>
    <scope>NUCLEOTIDE SEQUENCE [LARGE SCALE GENOMIC DNA]</scope>
    <source>
        <strain evidence="1 2">N139</strain>
    </source>
</reference>
<evidence type="ECO:0000313" key="1">
    <source>
        <dbReference type="EMBL" id="RYC95926.1"/>
    </source>
</evidence>
<protein>
    <submittedName>
        <fullName evidence="1">Uncharacterized protein</fullName>
    </submittedName>
</protein>
<sequence length="31" mass="3576">MSIVTDFPHRPLHSGLYEQEGKMISTMIIDE</sequence>
<name>A0A4Q2W7M3_FUSOX</name>